<sequence>MKAIIPTGGRGTRMQPLTFSTNKHFIPVANKPLIHYPIEAVADTGIKEVALTYNPGWLDVVKSYLGDGSNWGLKFTYVLQEKPLGLANVVQVCEDYLNGDSFVFHLGDNIFVDGFKDAYESFIKGKPNGLLCVGRHPENARMGVPYFNRQGKLVKCVEKPNNPPNDLAIIGVYFFNNDVFRCFKGRDKIKPSARGEYEIPDVYQWLIDHKYKVDVYEYKGRWLDPGKFGDWIESNQYLLDRNTNGEIKSKIDKESLVEGRVTIGKNCKIKNSKIRGPVVIGDKVVIKDSFIGPYTSISENCFVENSRVENSVLMAGVTIRNVLQTIDNSLIGTGTEISDVKSQHGNCLELFVGEKSQVRL</sequence>
<dbReference type="InterPro" id="IPR005835">
    <property type="entry name" value="NTP_transferase_dom"/>
</dbReference>
<dbReference type="Gene3D" id="3.90.550.10">
    <property type="entry name" value="Spore Coat Polysaccharide Biosynthesis Protein SpsA, Chain A"/>
    <property type="match status" value="1"/>
</dbReference>
<accession>A0A1F8BBD4</accession>
<reference evidence="2 3" key="1">
    <citation type="journal article" date="2016" name="Nat. Commun.">
        <title>Thousands of microbial genomes shed light on interconnected biogeochemical processes in an aquifer system.</title>
        <authorList>
            <person name="Anantharaman K."/>
            <person name="Brown C.T."/>
            <person name="Hug L.A."/>
            <person name="Sharon I."/>
            <person name="Castelle C.J."/>
            <person name="Probst A.J."/>
            <person name="Thomas B.C."/>
            <person name="Singh A."/>
            <person name="Wilkins M.J."/>
            <person name="Karaoz U."/>
            <person name="Brodie E.L."/>
            <person name="Williams K.H."/>
            <person name="Hubbard S.S."/>
            <person name="Banfield J.F."/>
        </authorList>
    </citation>
    <scope>NUCLEOTIDE SEQUENCE [LARGE SCALE GENOMIC DNA]</scope>
</reference>
<proteinExistence type="predicted"/>
<dbReference type="InterPro" id="IPR005908">
    <property type="entry name" value="G1P_thy_trans_l"/>
</dbReference>
<dbReference type="GO" id="GO:0016740">
    <property type="term" value="F:transferase activity"/>
    <property type="evidence" value="ECO:0007669"/>
    <property type="project" value="UniProtKB-KW"/>
</dbReference>
<dbReference type="PANTHER" id="PTHR42883:SF2">
    <property type="entry name" value="THYMIDYLYLTRANSFERASE"/>
    <property type="match status" value="1"/>
</dbReference>
<dbReference type="InterPro" id="IPR029044">
    <property type="entry name" value="Nucleotide-diphossugar_trans"/>
</dbReference>
<dbReference type="AlphaFoldDB" id="A0A1F8BBD4"/>
<comment type="caution">
    <text evidence="2">The sequence shown here is derived from an EMBL/GenBank/DDBJ whole genome shotgun (WGS) entry which is preliminary data.</text>
</comment>
<dbReference type="EMBL" id="MGHD01000003">
    <property type="protein sequence ID" value="OGM60685.1"/>
    <property type="molecule type" value="Genomic_DNA"/>
</dbReference>
<name>A0A1F8BBD4_9BACT</name>
<evidence type="ECO:0000313" key="2">
    <source>
        <dbReference type="EMBL" id="OGM60685.1"/>
    </source>
</evidence>
<dbReference type="Proteomes" id="UP000176404">
    <property type="component" value="Unassembled WGS sequence"/>
</dbReference>
<evidence type="ECO:0000259" key="1">
    <source>
        <dbReference type="Pfam" id="PF00483"/>
    </source>
</evidence>
<evidence type="ECO:0000313" key="3">
    <source>
        <dbReference type="Proteomes" id="UP000176404"/>
    </source>
</evidence>
<dbReference type="SUPFAM" id="SSF53448">
    <property type="entry name" value="Nucleotide-diphospho-sugar transferases"/>
    <property type="match status" value="1"/>
</dbReference>
<dbReference type="PANTHER" id="PTHR42883">
    <property type="entry name" value="GLUCOSE-1-PHOSPHATE THYMIDYLTRANSFERASE"/>
    <property type="match status" value="1"/>
</dbReference>
<dbReference type="Gene3D" id="2.160.10.10">
    <property type="entry name" value="Hexapeptide repeat proteins"/>
    <property type="match status" value="1"/>
</dbReference>
<dbReference type="Pfam" id="PF00483">
    <property type="entry name" value="NTP_transferase"/>
    <property type="match status" value="1"/>
</dbReference>
<dbReference type="NCBIfam" id="TIGR01208">
    <property type="entry name" value="rmlA_long"/>
    <property type="match status" value="1"/>
</dbReference>
<feature type="domain" description="Nucleotidyl transferase" evidence="1">
    <location>
        <begin position="2"/>
        <end position="239"/>
    </location>
</feature>
<keyword evidence="2" id="KW-0808">Transferase</keyword>
<organism evidence="2 3">
    <name type="scientific">Candidatus Woesebacteria bacterium RIFCSPLOWO2_01_FULL_39_10b</name>
    <dbReference type="NCBI Taxonomy" id="1802517"/>
    <lineage>
        <taxon>Bacteria</taxon>
        <taxon>Candidatus Woeseibacteriota</taxon>
    </lineage>
</organism>
<gene>
    <name evidence="2" type="ORF">A2892_01405</name>
</gene>
<dbReference type="STRING" id="1802517.A2892_01405"/>
<protein>
    <submittedName>
        <fullName evidence="2">Glucose-1-phosphate thymidylyltransferase</fullName>
    </submittedName>
</protein>